<organism evidence="2 3">
    <name type="scientific">Eumeta variegata</name>
    <name type="common">Bagworm moth</name>
    <name type="synonym">Eumeta japonica</name>
    <dbReference type="NCBI Taxonomy" id="151549"/>
    <lineage>
        <taxon>Eukaryota</taxon>
        <taxon>Metazoa</taxon>
        <taxon>Ecdysozoa</taxon>
        <taxon>Arthropoda</taxon>
        <taxon>Hexapoda</taxon>
        <taxon>Insecta</taxon>
        <taxon>Pterygota</taxon>
        <taxon>Neoptera</taxon>
        <taxon>Endopterygota</taxon>
        <taxon>Lepidoptera</taxon>
        <taxon>Glossata</taxon>
        <taxon>Ditrysia</taxon>
        <taxon>Tineoidea</taxon>
        <taxon>Psychidae</taxon>
        <taxon>Oiketicinae</taxon>
        <taxon>Eumeta</taxon>
    </lineage>
</organism>
<evidence type="ECO:0000256" key="1">
    <source>
        <dbReference type="SAM" id="MobiDB-lite"/>
    </source>
</evidence>
<name>A0A4C1V3W2_EUMVA</name>
<comment type="caution">
    <text evidence="2">The sequence shown here is derived from an EMBL/GenBank/DDBJ whole genome shotgun (WGS) entry which is preliminary data.</text>
</comment>
<evidence type="ECO:0000313" key="3">
    <source>
        <dbReference type="Proteomes" id="UP000299102"/>
    </source>
</evidence>
<gene>
    <name evidence="2" type="ORF">EVAR_18886_1</name>
</gene>
<sequence>MWVVFEAYVLRGQPVNVGSIYGRYIRSRKLEWNISQAKNIYDKLGRKDLIGTPVQVSIVPLLRHALPQFILFQMRSLDLKPPKAGVARVGFRDRRLKILKSKERLESPADASGALLTGRTKVPPAAPARRRGRETKGDTRKPKEILIKRNCSLYALHCVDNNNPVRAGPHGAVAHARARPLCMHA</sequence>
<dbReference type="Proteomes" id="UP000299102">
    <property type="component" value="Unassembled WGS sequence"/>
</dbReference>
<reference evidence="2 3" key="1">
    <citation type="journal article" date="2019" name="Commun. Biol.">
        <title>The bagworm genome reveals a unique fibroin gene that provides high tensile strength.</title>
        <authorList>
            <person name="Kono N."/>
            <person name="Nakamura H."/>
            <person name="Ohtoshi R."/>
            <person name="Tomita M."/>
            <person name="Numata K."/>
            <person name="Arakawa K."/>
        </authorList>
    </citation>
    <scope>NUCLEOTIDE SEQUENCE [LARGE SCALE GENOMIC DNA]</scope>
</reference>
<dbReference type="OrthoDB" id="10654525at2759"/>
<dbReference type="EMBL" id="BGZK01000264">
    <property type="protein sequence ID" value="GBP32734.1"/>
    <property type="molecule type" value="Genomic_DNA"/>
</dbReference>
<evidence type="ECO:0000313" key="2">
    <source>
        <dbReference type="EMBL" id="GBP32734.1"/>
    </source>
</evidence>
<accession>A0A4C1V3W2</accession>
<feature type="region of interest" description="Disordered" evidence="1">
    <location>
        <begin position="110"/>
        <end position="142"/>
    </location>
</feature>
<proteinExistence type="predicted"/>
<protein>
    <submittedName>
        <fullName evidence="2">Uncharacterized protein</fullName>
    </submittedName>
</protein>
<keyword evidence="3" id="KW-1185">Reference proteome</keyword>
<dbReference type="AlphaFoldDB" id="A0A4C1V3W2"/>